<sequence>MSIRRTLTTTGLVVALAVLPSCASPSEGEEPAAGASTGSSTEGGTSGSADPAPAGQPGQAGSGAPSAPALDPAYAVDPPGPREGAIEPSDMILIGKSAFSDETVAAIEAIKGIQRVVSFSHAQVTVEGNVLDIAAVDPSTYRNYTPVGSADLQEVWDRVAAGEVAVLPELRKQLPIDEAGFVKLGVGADAPQVHVGAFAPQSPLVDAVVNSAWGEELGMTPGNALLVSTGIVAPQSVRKAVQGVAGDGVSVQLTDVATSQGIDPSVQQTATPVGSVSDVVGTFNYTVIGGGRIAPEPSWVASHISTEEIPILGTVTCNRFVFPQLRAAFEEIVARGLSDKINPGEYAGCYYPRFIAGSTSLSNHSFGTAFDINTPGNQRGTVGELDRQVVSIFKRWGFAWGGDWRYTDPMHFEMDALIDPR</sequence>
<organism evidence="4 5">
    <name type="scientific">Nocardioides psychrotolerans</name>
    <dbReference type="NCBI Taxonomy" id="1005945"/>
    <lineage>
        <taxon>Bacteria</taxon>
        <taxon>Bacillati</taxon>
        <taxon>Actinomycetota</taxon>
        <taxon>Actinomycetes</taxon>
        <taxon>Propionibacteriales</taxon>
        <taxon>Nocardioidaceae</taxon>
        <taxon>Nocardioides</taxon>
    </lineage>
</organism>
<dbReference type="SUPFAM" id="SSF55166">
    <property type="entry name" value="Hedgehog/DD-peptidase"/>
    <property type="match status" value="1"/>
</dbReference>
<proteinExistence type="predicted"/>
<accession>A0A1I3GLI1</accession>
<dbReference type="OrthoDB" id="9799970at2"/>
<dbReference type="EMBL" id="FOQG01000006">
    <property type="protein sequence ID" value="SFI24270.1"/>
    <property type="molecule type" value="Genomic_DNA"/>
</dbReference>
<feature type="chain" id="PRO_5039011463" evidence="2">
    <location>
        <begin position="24"/>
        <end position="421"/>
    </location>
</feature>
<dbReference type="InterPro" id="IPR039561">
    <property type="entry name" value="Peptidase_M15C"/>
</dbReference>
<dbReference type="InterPro" id="IPR009045">
    <property type="entry name" value="Zn_M74/Hedgehog-like"/>
</dbReference>
<keyword evidence="2" id="KW-0732">Signal</keyword>
<evidence type="ECO:0000256" key="2">
    <source>
        <dbReference type="SAM" id="SignalP"/>
    </source>
</evidence>
<feature type="region of interest" description="Disordered" evidence="1">
    <location>
        <begin position="23"/>
        <end position="87"/>
    </location>
</feature>
<dbReference type="AlphaFoldDB" id="A0A1I3GLI1"/>
<evidence type="ECO:0000259" key="3">
    <source>
        <dbReference type="Pfam" id="PF13539"/>
    </source>
</evidence>
<dbReference type="Gene3D" id="3.30.1380.10">
    <property type="match status" value="1"/>
</dbReference>
<feature type="compositionally biased region" description="Low complexity" evidence="1">
    <location>
        <begin position="23"/>
        <end position="73"/>
    </location>
</feature>
<dbReference type="Pfam" id="PF13539">
    <property type="entry name" value="Peptidase_M15_4"/>
    <property type="match status" value="1"/>
</dbReference>
<feature type="domain" description="Peptidase M15C" evidence="3">
    <location>
        <begin position="357"/>
        <end position="414"/>
    </location>
</feature>
<evidence type="ECO:0000313" key="5">
    <source>
        <dbReference type="Proteomes" id="UP000198649"/>
    </source>
</evidence>
<feature type="signal peptide" evidence="2">
    <location>
        <begin position="1"/>
        <end position="23"/>
    </location>
</feature>
<name>A0A1I3GLI1_9ACTN</name>
<gene>
    <name evidence="4" type="ORF">SAMN05216561_106183</name>
</gene>
<keyword evidence="4" id="KW-0645">Protease</keyword>
<evidence type="ECO:0000313" key="4">
    <source>
        <dbReference type="EMBL" id="SFI24270.1"/>
    </source>
</evidence>
<keyword evidence="4" id="KW-0378">Hydrolase</keyword>
<keyword evidence="5" id="KW-1185">Reference proteome</keyword>
<dbReference type="Proteomes" id="UP000198649">
    <property type="component" value="Unassembled WGS sequence"/>
</dbReference>
<dbReference type="GO" id="GO:0004180">
    <property type="term" value="F:carboxypeptidase activity"/>
    <property type="evidence" value="ECO:0007669"/>
    <property type="project" value="UniProtKB-KW"/>
</dbReference>
<dbReference type="RefSeq" id="WP_091112503.1">
    <property type="nucleotide sequence ID" value="NZ_BKAF01000021.1"/>
</dbReference>
<evidence type="ECO:0000256" key="1">
    <source>
        <dbReference type="SAM" id="MobiDB-lite"/>
    </source>
</evidence>
<dbReference type="STRING" id="1005945.SAMN05216561_106183"/>
<reference evidence="4 5" key="1">
    <citation type="submission" date="2016-10" db="EMBL/GenBank/DDBJ databases">
        <authorList>
            <person name="de Groot N.N."/>
        </authorList>
    </citation>
    <scope>NUCLEOTIDE SEQUENCE [LARGE SCALE GENOMIC DNA]</scope>
    <source>
        <strain evidence="4 5">CGMCC 1.11156</strain>
    </source>
</reference>
<keyword evidence="4" id="KW-0121">Carboxypeptidase</keyword>
<protein>
    <submittedName>
        <fullName evidence="4">D-alanyl-D-alanine carboxypeptidase</fullName>
    </submittedName>
</protein>